<dbReference type="Proteomes" id="UP000617555">
    <property type="component" value="Unassembled WGS sequence"/>
</dbReference>
<feature type="transmembrane region" description="Helical" evidence="1">
    <location>
        <begin position="103"/>
        <end position="123"/>
    </location>
</feature>
<keyword evidence="1" id="KW-0472">Membrane</keyword>
<feature type="transmembrane region" description="Helical" evidence="1">
    <location>
        <begin position="38"/>
        <end position="56"/>
    </location>
</feature>
<keyword evidence="1" id="KW-0812">Transmembrane</keyword>
<comment type="caution">
    <text evidence="2">The sequence shown here is derived from an EMBL/GenBank/DDBJ whole genome shotgun (WGS) entry which is preliminary data.</text>
</comment>
<sequence length="124" mass="13921">MAILISVWGVSIVCFGLFMLLKPVPFADAIMQFSRKRYFHYFEIISRLAIGAALLLDAHNTAYPLVFELIGNLLFIVAIVLVFMTEKHHKRFAVSAAKHGVSWFKPAGVVAITFGFWTVFVSVI</sequence>
<reference evidence="3" key="1">
    <citation type="journal article" date="2019" name="Int. J. Syst. Evol. Microbiol.">
        <title>The Global Catalogue of Microorganisms (GCM) 10K type strain sequencing project: providing services to taxonomists for standard genome sequencing and annotation.</title>
        <authorList>
            <consortium name="The Broad Institute Genomics Platform"/>
            <consortium name="The Broad Institute Genome Sequencing Center for Infectious Disease"/>
            <person name="Wu L."/>
            <person name="Ma J."/>
        </authorList>
    </citation>
    <scope>NUCLEOTIDE SEQUENCE [LARGE SCALE GENOMIC DNA]</scope>
    <source>
        <strain evidence="3">CGMCC 1.15339</strain>
    </source>
</reference>
<name>A0ABQ1IMD2_9GAMM</name>
<organism evidence="2 3">
    <name type="scientific">Shewanella inventionis</name>
    <dbReference type="NCBI Taxonomy" id="1738770"/>
    <lineage>
        <taxon>Bacteria</taxon>
        <taxon>Pseudomonadati</taxon>
        <taxon>Pseudomonadota</taxon>
        <taxon>Gammaproteobacteria</taxon>
        <taxon>Alteromonadales</taxon>
        <taxon>Shewanellaceae</taxon>
        <taxon>Shewanella</taxon>
    </lineage>
</organism>
<feature type="transmembrane region" description="Helical" evidence="1">
    <location>
        <begin position="6"/>
        <end position="26"/>
    </location>
</feature>
<protein>
    <recommendedName>
        <fullName evidence="4">DUF4149 domain-containing protein</fullName>
    </recommendedName>
</protein>
<keyword evidence="3" id="KW-1185">Reference proteome</keyword>
<evidence type="ECO:0000313" key="2">
    <source>
        <dbReference type="EMBL" id="GGB45921.1"/>
    </source>
</evidence>
<evidence type="ECO:0008006" key="4">
    <source>
        <dbReference type="Google" id="ProtNLM"/>
    </source>
</evidence>
<evidence type="ECO:0000313" key="3">
    <source>
        <dbReference type="Proteomes" id="UP000617555"/>
    </source>
</evidence>
<accession>A0ABQ1IMD2</accession>
<keyword evidence="1" id="KW-1133">Transmembrane helix</keyword>
<dbReference type="EMBL" id="BMII01000002">
    <property type="protein sequence ID" value="GGB45921.1"/>
    <property type="molecule type" value="Genomic_DNA"/>
</dbReference>
<proteinExistence type="predicted"/>
<evidence type="ECO:0000256" key="1">
    <source>
        <dbReference type="SAM" id="Phobius"/>
    </source>
</evidence>
<feature type="transmembrane region" description="Helical" evidence="1">
    <location>
        <begin position="62"/>
        <end position="83"/>
    </location>
</feature>
<gene>
    <name evidence="2" type="ORF">GCM10011607_02490</name>
</gene>